<evidence type="ECO:0000256" key="9">
    <source>
        <dbReference type="ARBA" id="ARBA00023141"/>
    </source>
</evidence>
<reference evidence="13 14" key="1">
    <citation type="journal article" date="2015" name="Genome Announc.">
        <title>Expanding the biotechnology potential of lactobacilli through comparative genomics of 213 strains and associated genera.</title>
        <authorList>
            <person name="Sun Z."/>
            <person name="Harris H.M."/>
            <person name="McCann A."/>
            <person name="Guo C."/>
            <person name="Argimon S."/>
            <person name="Zhang W."/>
            <person name="Yang X."/>
            <person name="Jeffery I.B."/>
            <person name="Cooney J.C."/>
            <person name="Kagawa T.F."/>
            <person name="Liu W."/>
            <person name="Song Y."/>
            <person name="Salvetti E."/>
            <person name="Wrobel A."/>
            <person name="Rasinkangas P."/>
            <person name="Parkhill J."/>
            <person name="Rea M.C."/>
            <person name="O'Sullivan O."/>
            <person name="Ritari J."/>
            <person name="Douillard F.P."/>
            <person name="Paul Ross R."/>
            <person name="Yang R."/>
            <person name="Briner A.E."/>
            <person name="Felis G.E."/>
            <person name="de Vos W.M."/>
            <person name="Barrangou R."/>
            <person name="Klaenhammer T.R."/>
            <person name="Caufield P.W."/>
            <person name="Cui Y."/>
            <person name="Zhang H."/>
            <person name="O'Toole P.W."/>
        </authorList>
    </citation>
    <scope>NUCLEOTIDE SEQUENCE [LARGE SCALE GENOMIC DNA]</scope>
    <source>
        <strain evidence="13 14">DSM 20690</strain>
    </source>
</reference>
<keyword evidence="6" id="KW-0028">Amino-acid biosynthesis</keyword>
<dbReference type="EMBL" id="JQBT01000010">
    <property type="protein sequence ID" value="KRN80475.1"/>
    <property type="molecule type" value="Genomic_DNA"/>
</dbReference>
<sequence length="364" mass="39978">MTTVFIKGLGLIGSSIARVIKQTNPNVKIIGSDQNTASLHYALNHQVIDETSNDLELAGQADFIFLATPVDQIIADIETLARQPLRPNVIVTDVGSTKQTVMKAAAILAEKKVTFVGGHPMAGSHKTGVRAGTPNLFENAFYFQIPTGTDGEVAARKIQKLLQVAKAKWLTVTPKQHDKIVAQISHIPHVIAAGLVNQTQAAFADEPMGMRLAAGGFKSITRIASADPQMWNDILLNNADLISTQLQQYLDVLTDIKHKIDQRDSTAIKTYFEKAKTSRDKLGSNHVGKIAGFYDLFLDLPDEVGVLADITQRLQQADINLVNLHILEIREDVNGVLQLTFRSEKDLQRAQELLAAKYSVTRRE</sequence>
<dbReference type="InterPro" id="IPR036291">
    <property type="entry name" value="NAD(P)-bd_dom_sf"/>
</dbReference>
<evidence type="ECO:0000256" key="7">
    <source>
        <dbReference type="ARBA" id="ARBA00023002"/>
    </source>
</evidence>
<dbReference type="GeneID" id="61249490"/>
<dbReference type="GO" id="GO:0006571">
    <property type="term" value="P:tyrosine biosynthetic process"/>
    <property type="evidence" value="ECO:0007669"/>
    <property type="project" value="UniProtKB-UniPathway"/>
</dbReference>
<protein>
    <recommendedName>
        <fullName evidence="4">Prephenate dehydrogenase</fullName>
        <ecNumber evidence="3">1.3.1.12</ecNumber>
    </recommendedName>
</protein>
<evidence type="ECO:0000256" key="4">
    <source>
        <dbReference type="ARBA" id="ARBA00016891"/>
    </source>
</evidence>
<dbReference type="FunFam" id="3.40.50.720:FF:000208">
    <property type="entry name" value="Prephenate dehydrogenase"/>
    <property type="match status" value="1"/>
</dbReference>
<dbReference type="PANTHER" id="PTHR21363">
    <property type="entry name" value="PREPHENATE DEHYDROGENASE"/>
    <property type="match status" value="1"/>
</dbReference>
<evidence type="ECO:0000259" key="12">
    <source>
        <dbReference type="PROSITE" id="PS51671"/>
    </source>
</evidence>
<dbReference type="InterPro" id="IPR050812">
    <property type="entry name" value="Preph/Arog_dehydrog"/>
</dbReference>
<dbReference type="SUPFAM" id="SSF51735">
    <property type="entry name" value="NAD(P)-binding Rossmann-fold domains"/>
    <property type="match status" value="1"/>
</dbReference>
<feature type="domain" description="Prephenate/arogenate dehydrogenase" evidence="11">
    <location>
        <begin position="2"/>
        <end position="290"/>
    </location>
</feature>
<evidence type="ECO:0000256" key="2">
    <source>
        <dbReference type="ARBA" id="ARBA00007964"/>
    </source>
</evidence>
<dbReference type="InterPro" id="IPR046826">
    <property type="entry name" value="PDH_N"/>
</dbReference>
<evidence type="ECO:0000256" key="1">
    <source>
        <dbReference type="ARBA" id="ARBA00005067"/>
    </source>
</evidence>
<proteinExistence type="inferred from homology"/>
<dbReference type="InterPro" id="IPR002912">
    <property type="entry name" value="ACT_dom"/>
</dbReference>
<name>A0A0R2JTW0_9LACO</name>
<keyword evidence="14" id="KW-1185">Reference proteome</keyword>
<dbReference type="InterPro" id="IPR003099">
    <property type="entry name" value="Prephen_DH"/>
</dbReference>
<comment type="caution">
    <text evidence="13">The sequence shown here is derived from an EMBL/GenBank/DDBJ whole genome shotgun (WGS) entry which is preliminary data.</text>
</comment>
<dbReference type="PATRIC" id="fig|1122148.6.peg.55"/>
<organism evidence="13 14">
    <name type="scientific">Fructilactobacillus lindneri DSM 20690 = JCM 11027</name>
    <dbReference type="NCBI Taxonomy" id="1122148"/>
    <lineage>
        <taxon>Bacteria</taxon>
        <taxon>Bacillati</taxon>
        <taxon>Bacillota</taxon>
        <taxon>Bacilli</taxon>
        <taxon>Lactobacillales</taxon>
        <taxon>Lactobacillaceae</taxon>
        <taxon>Fructilactobacillus</taxon>
    </lineage>
</organism>
<keyword evidence="5" id="KW-0827">Tyrosine biosynthesis</keyword>
<evidence type="ECO:0000313" key="13">
    <source>
        <dbReference type="EMBL" id="KRN80475.1"/>
    </source>
</evidence>
<keyword evidence="8" id="KW-0520">NAD</keyword>
<dbReference type="GO" id="GO:0070403">
    <property type="term" value="F:NAD+ binding"/>
    <property type="evidence" value="ECO:0007669"/>
    <property type="project" value="InterPro"/>
</dbReference>
<dbReference type="Gene3D" id="3.40.50.720">
    <property type="entry name" value="NAD(P)-binding Rossmann-like Domain"/>
    <property type="match status" value="1"/>
</dbReference>
<dbReference type="InterPro" id="IPR045865">
    <property type="entry name" value="ACT-like_dom_sf"/>
</dbReference>
<dbReference type="AlphaFoldDB" id="A0A0R2JTW0"/>
<dbReference type="GO" id="GO:0008977">
    <property type="term" value="F:prephenate dehydrogenase (NAD+) activity"/>
    <property type="evidence" value="ECO:0007669"/>
    <property type="project" value="UniProtKB-EC"/>
</dbReference>
<dbReference type="OrthoDB" id="9802008at2"/>
<dbReference type="CDD" id="cd04909">
    <property type="entry name" value="ACT_PDH-BS"/>
    <property type="match status" value="1"/>
</dbReference>
<dbReference type="UniPathway" id="UPA00122">
    <property type="reaction ID" value="UER00961"/>
</dbReference>
<gene>
    <name evidence="13" type="ORF">IV52_GL000049</name>
</gene>
<dbReference type="EC" id="1.3.1.12" evidence="3"/>
<dbReference type="FunFam" id="1.10.3660.10:FF:000003">
    <property type="entry name" value="Prephenate dehydrogenase"/>
    <property type="match status" value="1"/>
</dbReference>
<evidence type="ECO:0000313" key="14">
    <source>
        <dbReference type="Proteomes" id="UP000051565"/>
    </source>
</evidence>
<evidence type="ECO:0000256" key="8">
    <source>
        <dbReference type="ARBA" id="ARBA00023027"/>
    </source>
</evidence>
<feature type="domain" description="ACT" evidence="12">
    <location>
        <begin position="295"/>
        <end position="364"/>
    </location>
</feature>
<evidence type="ECO:0000256" key="6">
    <source>
        <dbReference type="ARBA" id="ARBA00022605"/>
    </source>
</evidence>
<dbReference type="RefSeq" id="WP_054646586.1">
    <property type="nucleotide sequence ID" value="NZ_FUXS01000006.1"/>
</dbReference>
<dbReference type="Pfam" id="PF20463">
    <property type="entry name" value="PDH_C"/>
    <property type="match status" value="1"/>
</dbReference>
<dbReference type="Pfam" id="PF02153">
    <property type="entry name" value="PDH_N"/>
    <property type="match status" value="1"/>
</dbReference>
<dbReference type="SUPFAM" id="SSF55021">
    <property type="entry name" value="ACT-like"/>
    <property type="match status" value="1"/>
</dbReference>
<dbReference type="Proteomes" id="UP000051565">
    <property type="component" value="Unassembled WGS sequence"/>
</dbReference>
<comment type="pathway">
    <text evidence="1">Amino-acid biosynthesis; L-tyrosine biosynthesis; (4-hydroxyphenyl)pyruvate from prephenate (NAD(+) route): step 1/1.</text>
</comment>
<accession>A0A0R2JTW0</accession>
<comment type="similarity">
    <text evidence="2">Belongs to the prephenate/arogenate dehydrogenase family.</text>
</comment>
<dbReference type="InterPro" id="IPR008927">
    <property type="entry name" value="6-PGluconate_DH-like_C_sf"/>
</dbReference>
<evidence type="ECO:0000256" key="3">
    <source>
        <dbReference type="ARBA" id="ARBA00012068"/>
    </source>
</evidence>
<dbReference type="Gene3D" id="1.10.3660.10">
    <property type="entry name" value="6-phosphogluconate dehydrogenase C-terminal like domain"/>
    <property type="match status" value="1"/>
</dbReference>
<dbReference type="NCBIfam" id="NF005107">
    <property type="entry name" value="PRK06545.1-5"/>
    <property type="match status" value="1"/>
</dbReference>
<evidence type="ECO:0000256" key="5">
    <source>
        <dbReference type="ARBA" id="ARBA00022498"/>
    </source>
</evidence>
<keyword evidence="7" id="KW-0560">Oxidoreductase</keyword>
<dbReference type="STRING" id="53444.AYR59_01165"/>
<comment type="catalytic activity">
    <reaction evidence="10">
        <text>prephenate + NAD(+) = 3-(4-hydroxyphenyl)pyruvate + CO2 + NADH</text>
        <dbReference type="Rhea" id="RHEA:13869"/>
        <dbReference type="ChEBI" id="CHEBI:16526"/>
        <dbReference type="ChEBI" id="CHEBI:29934"/>
        <dbReference type="ChEBI" id="CHEBI:36242"/>
        <dbReference type="ChEBI" id="CHEBI:57540"/>
        <dbReference type="ChEBI" id="CHEBI:57945"/>
        <dbReference type="EC" id="1.3.1.12"/>
    </reaction>
</comment>
<evidence type="ECO:0000259" key="11">
    <source>
        <dbReference type="PROSITE" id="PS51176"/>
    </source>
</evidence>
<dbReference type="InterPro" id="IPR046825">
    <property type="entry name" value="PDH_C"/>
</dbReference>
<dbReference type="GO" id="GO:0004665">
    <property type="term" value="F:prephenate dehydrogenase (NADP+) activity"/>
    <property type="evidence" value="ECO:0007669"/>
    <property type="project" value="InterPro"/>
</dbReference>
<dbReference type="PANTHER" id="PTHR21363:SF0">
    <property type="entry name" value="PREPHENATE DEHYDROGENASE [NADP(+)]"/>
    <property type="match status" value="1"/>
</dbReference>
<dbReference type="PROSITE" id="PS51671">
    <property type="entry name" value="ACT"/>
    <property type="match status" value="1"/>
</dbReference>
<dbReference type="SUPFAM" id="SSF48179">
    <property type="entry name" value="6-phosphogluconate dehydrogenase C-terminal domain-like"/>
    <property type="match status" value="1"/>
</dbReference>
<dbReference type="PROSITE" id="PS51176">
    <property type="entry name" value="PDH_ADH"/>
    <property type="match status" value="1"/>
</dbReference>
<evidence type="ECO:0000256" key="10">
    <source>
        <dbReference type="ARBA" id="ARBA00049260"/>
    </source>
</evidence>
<keyword evidence="9" id="KW-0057">Aromatic amino acid biosynthesis</keyword>